<evidence type="ECO:0000256" key="2">
    <source>
        <dbReference type="ARBA" id="ARBA00022679"/>
    </source>
</evidence>
<comment type="pathway">
    <text evidence="1">Carotenoid biosynthesis.</text>
</comment>
<dbReference type="Pfam" id="PF00494">
    <property type="entry name" value="SQS_PSY"/>
    <property type="match status" value="1"/>
</dbReference>
<dbReference type="InterPro" id="IPR033904">
    <property type="entry name" value="Trans_IPPS_HH"/>
</dbReference>
<dbReference type="SUPFAM" id="SSF48576">
    <property type="entry name" value="Terpenoid synthases"/>
    <property type="match status" value="1"/>
</dbReference>
<dbReference type="PROSITE" id="PS01044">
    <property type="entry name" value="SQUALEN_PHYTOEN_SYN_1"/>
    <property type="match status" value="1"/>
</dbReference>
<dbReference type="CDD" id="cd00683">
    <property type="entry name" value="Trans_IPPS_HH"/>
    <property type="match status" value="1"/>
</dbReference>
<dbReference type="RefSeq" id="WP_210596808.1">
    <property type="nucleotide sequence ID" value="NZ_JAGKSQ010000003.1"/>
</dbReference>
<name>A0A940WRQ7_9BACI</name>
<reference evidence="4" key="1">
    <citation type="submission" date="2021-03" db="EMBL/GenBank/DDBJ databases">
        <title>Bacillus suaedae sp. nov., isolated from Suaeda aralocaspica.</title>
        <authorList>
            <person name="Lei R.F.R."/>
        </authorList>
    </citation>
    <scope>NUCLEOTIDE SEQUENCE</scope>
    <source>
        <strain evidence="4">YZJH907-2</strain>
    </source>
</reference>
<sequence>MTRVDVAYDDCYKVINKHSKTFTKAFSLLPALKRRAVWAVYAFCREIDDIVDEGKFPEKELQAFEQSFKRFLTGEFDLNDSKWIALDDVFKRFSMDTDAFLDMIRGQRMDLTKHSYETMEELEHYSYHVASTVGLMLLPILAPQNHQELRAGGIALGLAMQLTNILRDVGEDLERNRIYLPADIMKKHGLTKEELMEGVVTPTFIKVWEDVAERAEELFTLSLKTIDLYPIDARMPVKASAYLYRAILTSVRSNNYDVFTERNYVSKEEKEVILMEMQG</sequence>
<gene>
    <name evidence="4" type="ORF">J7W16_08150</name>
</gene>
<dbReference type="Proteomes" id="UP000678228">
    <property type="component" value="Unassembled WGS sequence"/>
</dbReference>
<organism evidence="4 5">
    <name type="scientific">Halalkalibacter suaedae</name>
    <dbReference type="NCBI Taxonomy" id="2822140"/>
    <lineage>
        <taxon>Bacteria</taxon>
        <taxon>Bacillati</taxon>
        <taxon>Bacillota</taxon>
        <taxon>Bacilli</taxon>
        <taxon>Bacillales</taxon>
        <taxon>Bacillaceae</taxon>
        <taxon>Halalkalibacter</taxon>
    </lineage>
</organism>
<evidence type="ECO:0000256" key="1">
    <source>
        <dbReference type="ARBA" id="ARBA00004829"/>
    </source>
</evidence>
<dbReference type="EMBL" id="JAGKSQ010000003">
    <property type="protein sequence ID" value="MBP3951106.1"/>
    <property type="molecule type" value="Genomic_DNA"/>
</dbReference>
<dbReference type="PANTHER" id="PTHR31480">
    <property type="entry name" value="BIFUNCTIONAL LYCOPENE CYCLASE/PHYTOENE SYNTHASE"/>
    <property type="match status" value="1"/>
</dbReference>
<dbReference type="InterPro" id="IPR002060">
    <property type="entry name" value="Squ/phyt_synthse"/>
</dbReference>
<protein>
    <submittedName>
        <fullName evidence="4">Phytoene/squalene synthase family protein</fullName>
    </submittedName>
</protein>
<keyword evidence="5" id="KW-1185">Reference proteome</keyword>
<dbReference type="SFLD" id="SFLDS00005">
    <property type="entry name" value="Isoprenoid_Synthase_Type_I"/>
    <property type="match status" value="1"/>
</dbReference>
<dbReference type="PROSITE" id="PS01045">
    <property type="entry name" value="SQUALEN_PHYTOEN_SYN_2"/>
    <property type="match status" value="1"/>
</dbReference>
<evidence type="ECO:0000313" key="5">
    <source>
        <dbReference type="Proteomes" id="UP000678228"/>
    </source>
</evidence>
<dbReference type="SFLD" id="SFLDG01212">
    <property type="entry name" value="Phytoene_synthase_like"/>
    <property type="match status" value="1"/>
</dbReference>
<dbReference type="GO" id="GO:0051996">
    <property type="term" value="F:squalene synthase [NAD(P)H] activity"/>
    <property type="evidence" value="ECO:0007669"/>
    <property type="project" value="InterPro"/>
</dbReference>
<keyword evidence="3" id="KW-0125">Carotenoid biosynthesis</keyword>
<keyword evidence="2" id="KW-0808">Transferase</keyword>
<comment type="caution">
    <text evidence="4">The sequence shown here is derived from an EMBL/GenBank/DDBJ whole genome shotgun (WGS) entry which is preliminary data.</text>
</comment>
<dbReference type="SFLD" id="SFLDG01018">
    <property type="entry name" value="Squalene/Phytoene_Synthase_Lik"/>
    <property type="match status" value="1"/>
</dbReference>
<dbReference type="InterPro" id="IPR019845">
    <property type="entry name" value="Squalene/phytoene_synthase_CS"/>
</dbReference>
<dbReference type="Gene3D" id="1.10.600.10">
    <property type="entry name" value="Farnesyl Diphosphate Synthase"/>
    <property type="match status" value="1"/>
</dbReference>
<dbReference type="InterPro" id="IPR044843">
    <property type="entry name" value="Trans_IPPS_bact-type"/>
</dbReference>
<proteinExistence type="predicted"/>
<evidence type="ECO:0000256" key="3">
    <source>
        <dbReference type="ARBA" id="ARBA00022746"/>
    </source>
</evidence>
<accession>A0A940WRQ7</accession>
<dbReference type="InterPro" id="IPR008949">
    <property type="entry name" value="Isoprenoid_synthase_dom_sf"/>
</dbReference>
<dbReference type="GO" id="GO:0004311">
    <property type="term" value="F:geranylgeranyl diphosphate synthase activity"/>
    <property type="evidence" value="ECO:0007669"/>
    <property type="project" value="InterPro"/>
</dbReference>
<evidence type="ECO:0000313" key="4">
    <source>
        <dbReference type="EMBL" id="MBP3951106.1"/>
    </source>
</evidence>
<dbReference type="AlphaFoldDB" id="A0A940WRQ7"/>
<dbReference type="GO" id="GO:0016117">
    <property type="term" value="P:carotenoid biosynthetic process"/>
    <property type="evidence" value="ECO:0007669"/>
    <property type="project" value="UniProtKB-KW"/>
</dbReference>